<name>A0A4Y7KUG4_PAPSO</name>
<reference evidence="3 4" key="1">
    <citation type="journal article" date="2018" name="Science">
        <title>The opium poppy genome and morphinan production.</title>
        <authorList>
            <person name="Guo L."/>
            <person name="Winzer T."/>
            <person name="Yang X."/>
            <person name="Li Y."/>
            <person name="Ning Z."/>
            <person name="He Z."/>
            <person name="Teodor R."/>
            <person name="Lu Y."/>
            <person name="Bowser T.A."/>
            <person name="Graham I.A."/>
            <person name="Ye K."/>
        </authorList>
    </citation>
    <scope>NUCLEOTIDE SEQUENCE [LARGE SCALE GENOMIC DNA]</scope>
    <source>
        <strain evidence="4">cv. HN1</strain>
        <tissue evidence="3">Leaves</tissue>
    </source>
</reference>
<feature type="compositionally biased region" description="Polar residues" evidence="1">
    <location>
        <begin position="57"/>
        <end position="76"/>
    </location>
</feature>
<dbReference type="STRING" id="3469.A0A4Y7KUG4"/>
<dbReference type="OMA" id="SIACYIR"/>
<evidence type="ECO:0000256" key="2">
    <source>
        <dbReference type="SAM" id="Phobius"/>
    </source>
</evidence>
<dbReference type="PANTHER" id="PTHR34558:SF9">
    <property type="entry name" value="F3L24.15 PROTEIN"/>
    <property type="match status" value="1"/>
</dbReference>
<gene>
    <name evidence="3" type="ORF">C5167_000170</name>
</gene>
<keyword evidence="2" id="KW-0472">Membrane</keyword>
<evidence type="ECO:0000256" key="1">
    <source>
        <dbReference type="SAM" id="MobiDB-lite"/>
    </source>
</evidence>
<feature type="transmembrane region" description="Helical" evidence="2">
    <location>
        <begin position="171"/>
        <end position="193"/>
    </location>
</feature>
<sequence length="221" mass="23281">MASEKATTSLPAHNQNEDHGSITGAAAPVPLPRKAGGNHHRSSSKSAGFSGSPASNPIITTKNNNNQKDLKSSSAASIFPEHGKSDSVAIAPSTATGEHHSVITDAVEEAHPHGETTPDENHGSEAAAAPQHGTIEGHNEEEHHEAAESPLSSRKLANHRHHHYHPSEKSVAGGGVILGGLATTFLVSIACYIRATRRNKKNNKINNISDREKDPQETTSP</sequence>
<evidence type="ECO:0000313" key="4">
    <source>
        <dbReference type="Proteomes" id="UP000316621"/>
    </source>
</evidence>
<dbReference type="Gramene" id="RZC76000">
    <property type="protein sequence ID" value="RZC76000"/>
    <property type="gene ID" value="C5167_000170"/>
</dbReference>
<evidence type="ECO:0000313" key="3">
    <source>
        <dbReference type="EMBL" id="RZC76000.1"/>
    </source>
</evidence>
<accession>A0A4Y7KUG4</accession>
<feature type="compositionally biased region" description="Basic and acidic residues" evidence="1">
    <location>
        <begin position="111"/>
        <end position="123"/>
    </location>
</feature>
<feature type="region of interest" description="Disordered" evidence="1">
    <location>
        <begin position="1"/>
        <end position="84"/>
    </location>
</feature>
<feature type="region of interest" description="Disordered" evidence="1">
    <location>
        <begin position="111"/>
        <end position="130"/>
    </location>
</feature>
<feature type="compositionally biased region" description="Polar residues" evidence="1">
    <location>
        <begin position="1"/>
        <end position="14"/>
    </location>
</feature>
<dbReference type="EMBL" id="CM010723">
    <property type="protein sequence ID" value="RZC76000.1"/>
    <property type="molecule type" value="Genomic_DNA"/>
</dbReference>
<keyword evidence="4" id="KW-1185">Reference proteome</keyword>
<dbReference type="Proteomes" id="UP000316621">
    <property type="component" value="Chromosome 9"/>
</dbReference>
<keyword evidence="2" id="KW-1133">Transmembrane helix</keyword>
<dbReference type="AlphaFoldDB" id="A0A4Y7KUG4"/>
<dbReference type="PANTHER" id="PTHR34558">
    <property type="entry name" value="EXPRESSED PROTEIN"/>
    <property type="match status" value="1"/>
</dbReference>
<feature type="compositionally biased region" description="Low complexity" evidence="1">
    <location>
        <begin position="44"/>
        <end position="55"/>
    </location>
</feature>
<keyword evidence="2" id="KW-0812">Transmembrane</keyword>
<proteinExistence type="predicted"/>
<organism evidence="3 4">
    <name type="scientific">Papaver somniferum</name>
    <name type="common">Opium poppy</name>
    <dbReference type="NCBI Taxonomy" id="3469"/>
    <lineage>
        <taxon>Eukaryota</taxon>
        <taxon>Viridiplantae</taxon>
        <taxon>Streptophyta</taxon>
        <taxon>Embryophyta</taxon>
        <taxon>Tracheophyta</taxon>
        <taxon>Spermatophyta</taxon>
        <taxon>Magnoliopsida</taxon>
        <taxon>Ranunculales</taxon>
        <taxon>Papaveraceae</taxon>
        <taxon>Papaveroideae</taxon>
        <taxon>Papaver</taxon>
    </lineage>
</organism>
<protein>
    <submittedName>
        <fullName evidence="3">Uncharacterized protein</fullName>
    </submittedName>
</protein>